<proteinExistence type="predicted"/>
<keyword evidence="4" id="KW-1185">Reference proteome</keyword>
<evidence type="ECO:0000313" key="3">
    <source>
        <dbReference type="Proteomes" id="UP000256321"/>
    </source>
</evidence>
<evidence type="ECO:0000313" key="4">
    <source>
        <dbReference type="Proteomes" id="UP000629596"/>
    </source>
</evidence>
<dbReference type="EMBL" id="QREV01000038">
    <property type="protein sequence ID" value="RDU48454.1"/>
    <property type="molecule type" value="Genomic_DNA"/>
</dbReference>
<dbReference type="InterPro" id="IPR046732">
    <property type="entry name" value="DUF6624"/>
</dbReference>
<reference evidence="2 3" key="1">
    <citation type="submission" date="2018-07" db="EMBL/GenBank/DDBJ databases">
        <title>Parabacteroides acidifaciens nov. sp., isolated from human feces.</title>
        <authorList>
            <person name="Wang Y.J."/>
        </authorList>
    </citation>
    <scope>NUCLEOTIDE SEQUENCE [LARGE SCALE GENOMIC DNA]</scope>
    <source>
        <strain evidence="2 3">426-9</strain>
    </source>
</reference>
<gene>
    <name evidence="2" type="ORF">DWU89_14390</name>
    <name evidence="1" type="ORF">H8784_14030</name>
</gene>
<dbReference type="EMBL" id="JACRTI010000038">
    <property type="protein sequence ID" value="MBC8602833.1"/>
    <property type="molecule type" value="Genomic_DNA"/>
</dbReference>
<dbReference type="Proteomes" id="UP000256321">
    <property type="component" value="Unassembled WGS sequence"/>
</dbReference>
<sequence length="255" mass="29507">MRKKIICLIIAITGTAITAEAQSLSELKDSCYSYLASHDTAAFNATYVKLLDAIEKDMDPEIYEIRNELNDIRSKDQSIRILLMDAMKKYGREDKRTLDIRKIMREIDLKNGLRVQQIIDAYGWLGIDDIGEDANETLFLCIQHINELTVQTKYLEAVKQGNAKGWHYAFLTDRILMNQGKPQVYGTQTITSNNKVFIVPLENPDKVDELRKEIGLAPLNNYMQDFGSEWSLDSYKKNLPEIRTVFQRWYQNKPE</sequence>
<dbReference type="Proteomes" id="UP000629596">
    <property type="component" value="Unassembled WGS sequence"/>
</dbReference>
<evidence type="ECO:0000313" key="2">
    <source>
        <dbReference type="EMBL" id="RDU48454.1"/>
    </source>
</evidence>
<organism evidence="2 3">
    <name type="scientific">Parabacteroides acidifaciens</name>
    <dbReference type="NCBI Taxonomy" id="2290935"/>
    <lineage>
        <taxon>Bacteria</taxon>
        <taxon>Pseudomonadati</taxon>
        <taxon>Bacteroidota</taxon>
        <taxon>Bacteroidia</taxon>
        <taxon>Bacteroidales</taxon>
        <taxon>Tannerellaceae</taxon>
        <taxon>Parabacteroides</taxon>
    </lineage>
</organism>
<comment type="caution">
    <text evidence="2">The sequence shown here is derived from an EMBL/GenBank/DDBJ whole genome shotgun (WGS) entry which is preliminary data.</text>
</comment>
<dbReference type="AlphaFoldDB" id="A0A3D8HBW8"/>
<accession>A0A3D8HBW8</accession>
<dbReference type="RefSeq" id="WP_115500325.1">
    <property type="nucleotide sequence ID" value="NZ_JACRTI010000038.1"/>
</dbReference>
<dbReference type="Pfam" id="PF20329">
    <property type="entry name" value="DUF6624"/>
    <property type="match status" value="1"/>
</dbReference>
<protein>
    <submittedName>
        <fullName evidence="2">Uncharacterized protein</fullName>
    </submittedName>
</protein>
<reference evidence="1 4" key="2">
    <citation type="submission" date="2020-08" db="EMBL/GenBank/DDBJ databases">
        <title>Genome public.</title>
        <authorList>
            <person name="Liu C."/>
            <person name="Sun Q."/>
        </authorList>
    </citation>
    <scope>NUCLEOTIDE SEQUENCE [LARGE SCALE GENOMIC DNA]</scope>
    <source>
        <strain evidence="1 4">426_9</strain>
    </source>
</reference>
<name>A0A3D8HBW8_9BACT</name>
<evidence type="ECO:0000313" key="1">
    <source>
        <dbReference type="EMBL" id="MBC8602833.1"/>
    </source>
</evidence>